<dbReference type="SMART" id="SM00387">
    <property type="entry name" value="HATPase_c"/>
    <property type="match status" value="1"/>
</dbReference>
<name>A0A897MYI9_9EURY</name>
<evidence type="ECO:0000256" key="5">
    <source>
        <dbReference type="ARBA" id="ARBA00022777"/>
    </source>
</evidence>
<dbReference type="Proteomes" id="UP000663525">
    <property type="component" value="Chromosome"/>
</dbReference>
<dbReference type="PROSITE" id="PS50113">
    <property type="entry name" value="PAC"/>
    <property type="match status" value="1"/>
</dbReference>
<dbReference type="SUPFAM" id="SSF55874">
    <property type="entry name" value="ATPase domain of HSP90 chaperone/DNA topoisomerase II/histidine kinase"/>
    <property type="match status" value="1"/>
</dbReference>
<sequence length="552" mass="59765">MLSSLYLPLVLLAAVAGSGLALFAWLHRETPGAAPLALFLLAASLWSLTDAVGVASGTPRFWASLKLSIATVVPLAWLALVFEYTGRERWLSGPRLFALVVEPVVVSALVWTNPAHVIWRASSRVVLVDGYYVFDGTPGLALWGHQVYAYGLIAIGAALLVGMLWRSDDVFRDQSTALLAAIAVPMIVNALYLFGYTPEAVDPTGTAFVLSGAVLAGAILYEHLLDVAPATRELGREKLIGELEDPVVIVDAERRVVDLNPAAESLLGVSADDAIGAELTVFEPALVGIDDGDEITLEREGRRCYYDVRVSQLDRARGTITGRIISLRDVTERTRREQRLDVMNRLYRHNLRNEMNVVRGNAELLDARLETPAHREHAETIVDTADEVIARSEKISALSRSVEDQSTRPIDLTSILTALVESFREEFPEATIALETPETCRVVGDPSIEIAIQEVLENALEHADRPDPTVTAELATDGDDARLEVSDDGPGIPEQDLRALEAGAETPMEHASGVGLWLVTWAIERVGGAVAFDTGETGTTVTVTLRTVDPSA</sequence>
<dbReference type="AlphaFoldDB" id="A0A897MYI9"/>
<evidence type="ECO:0000256" key="6">
    <source>
        <dbReference type="ARBA" id="ARBA00022840"/>
    </source>
</evidence>
<dbReference type="InterPro" id="IPR000700">
    <property type="entry name" value="PAS-assoc_C"/>
</dbReference>
<evidence type="ECO:0000313" key="11">
    <source>
        <dbReference type="EMBL" id="QSG07160.1"/>
    </source>
</evidence>
<dbReference type="InterPro" id="IPR000014">
    <property type="entry name" value="PAS"/>
</dbReference>
<dbReference type="InterPro" id="IPR050980">
    <property type="entry name" value="2C_sensor_his_kinase"/>
</dbReference>
<organism evidence="11 12">
    <name type="scientific">Halapricum desulfuricans</name>
    <dbReference type="NCBI Taxonomy" id="2841257"/>
    <lineage>
        <taxon>Archaea</taxon>
        <taxon>Methanobacteriati</taxon>
        <taxon>Methanobacteriota</taxon>
        <taxon>Stenosarchaea group</taxon>
        <taxon>Halobacteria</taxon>
        <taxon>Halobacteriales</taxon>
        <taxon>Haloarculaceae</taxon>
        <taxon>Halapricum</taxon>
    </lineage>
</organism>
<protein>
    <recommendedName>
        <fullName evidence="2">histidine kinase</fullName>
        <ecNumber evidence="2">2.7.13.3</ecNumber>
    </recommendedName>
</protein>
<evidence type="ECO:0000256" key="4">
    <source>
        <dbReference type="ARBA" id="ARBA00022741"/>
    </source>
</evidence>
<dbReference type="InterPro" id="IPR005467">
    <property type="entry name" value="His_kinase_dom"/>
</dbReference>
<evidence type="ECO:0000259" key="8">
    <source>
        <dbReference type="PROSITE" id="PS50109"/>
    </source>
</evidence>
<dbReference type="SUPFAM" id="SSF55785">
    <property type="entry name" value="PYP-like sensor domain (PAS domain)"/>
    <property type="match status" value="1"/>
</dbReference>
<evidence type="ECO:0000256" key="7">
    <source>
        <dbReference type="SAM" id="Phobius"/>
    </source>
</evidence>
<keyword evidence="7" id="KW-0472">Membrane</keyword>
<feature type="transmembrane region" description="Helical" evidence="7">
    <location>
        <begin position="33"/>
        <end position="55"/>
    </location>
</feature>
<dbReference type="GO" id="GO:0005524">
    <property type="term" value="F:ATP binding"/>
    <property type="evidence" value="ECO:0007669"/>
    <property type="project" value="UniProtKB-KW"/>
</dbReference>
<dbReference type="InterPro" id="IPR031621">
    <property type="entry name" value="HisKA_7TM"/>
</dbReference>
<feature type="transmembrane region" description="Helical" evidence="7">
    <location>
        <begin position="6"/>
        <end position="26"/>
    </location>
</feature>
<keyword evidence="3" id="KW-0808">Transferase</keyword>
<accession>A0A897MYI9</accession>
<dbReference type="Gene3D" id="3.30.450.20">
    <property type="entry name" value="PAS domain"/>
    <property type="match status" value="1"/>
</dbReference>
<dbReference type="EC" id="2.7.13.3" evidence="2"/>
<evidence type="ECO:0000313" key="12">
    <source>
        <dbReference type="Proteomes" id="UP000663525"/>
    </source>
</evidence>
<dbReference type="PROSITE" id="PS50112">
    <property type="entry name" value="PAS"/>
    <property type="match status" value="1"/>
</dbReference>
<evidence type="ECO:0000259" key="10">
    <source>
        <dbReference type="PROSITE" id="PS50113"/>
    </source>
</evidence>
<dbReference type="Pfam" id="PF02518">
    <property type="entry name" value="HATPase_c"/>
    <property type="match status" value="1"/>
</dbReference>
<feature type="transmembrane region" description="Helical" evidence="7">
    <location>
        <begin position="61"/>
        <end position="84"/>
    </location>
</feature>
<dbReference type="CDD" id="cd00130">
    <property type="entry name" value="PAS"/>
    <property type="match status" value="1"/>
</dbReference>
<feature type="transmembrane region" description="Helical" evidence="7">
    <location>
        <begin position="96"/>
        <end position="119"/>
    </location>
</feature>
<feature type="domain" description="Histidine kinase" evidence="8">
    <location>
        <begin position="346"/>
        <end position="549"/>
    </location>
</feature>
<dbReference type="InterPro" id="IPR003594">
    <property type="entry name" value="HATPase_dom"/>
</dbReference>
<dbReference type="RefSeq" id="WP_229113614.1">
    <property type="nucleotide sequence ID" value="NZ_CP064787.1"/>
</dbReference>
<keyword evidence="7" id="KW-0812">Transmembrane</keyword>
<dbReference type="PANTHER" id="PTHR44936">
    <property type="entry name" value="SENSOR PROTEIN CREC"/>
    <property type="match status" value="1"/>
</dbReference>
<feature type="domain" description="PAS" evidence="9">
    <location>
        <begin position="232"/>
        <end position="283"/>
    </location>
</feature>
<gene>
    <name evidence="11" type="ORF">HSR121_2842</name>
</gene>
<dbReference type="GO" id="GO:0004673">
    <property type="term" value="F:protein histidine kinase activity"/>
    <property type="evidence" value="ECO:0007669"/>
    <property type="project" value="UniProtKB-EC"/>
</dbReference>
<keyword evidence="5 11" id="KW-0418">Kinase</keyword>
<dbReference type="InterPro" id="IPR036890">
    <property type="entry name" value="HATPase_C_sf"/>
</dbReference>
<dbReference type="InterPro" id="IPR013656">
    <property type="entry name" value="PAS_4"/>
</dbReference>
<dbReference type="Pfam" id="PF08448">
    <property type="entry name" value="PAS_4"/>
    <property type="match status" value="1"/>
</dbReference>
<evidence type="ECO:0000259" key="9">
    <source>
        <dbReference type="PROSITE" id="PS50112"/>
    </source>
</evidence>
<dbReference type="Pfam" id="PF16927">
    <property type="entry name" value="HisKA_7TM"/>
    <property type="match status" value="1"/>
</dbReference>
<feature type="transmembrane region" description="Helical" evidence="7">
    <location>
        <begin position="147"/>
        <end position="165"/>
    </location>
</feature>
<dbReference type="InterPro" id="IPR035965">
    <property type="entry name" value="PAS-like_dom_sf"/>
</dbReference>
<dbReference type="PANTHER" id="PTHR44936:SF10">
    <property type="entry name" value="SENSOR PROTEIN RSTB"/>
    <property type="match status" value="1"/>
</dbReference>
<evidence type="ECO:0000256" key="1">
    <source>
        <dbReference type="ARBA" id="ARBA00000085"/>
    </source>
</evidence>
<feature type="transmembrane region" description="Helical" evidence="7">
    <location>
        <begin position="177"/>
        <end position="195"/>
    </location>
</feature>
<dbReference type="EMBL" id="CP064787">
    <property type="protein sequence ID" value="QSG07160.1"/>
    <property type="molecule type" value="Genomic_DNA"/>
</dbReference>
<dbReference type="GeneID" id="68856380"/>
<evidence type="ECO:0000256" key="3">
    <source>
        <dbReference type="ARBA" id="ARBA00022679"/>
    </source>
</evidence>
<reference evidence="11" key="1">
    <citation type="submission" date="2020-11" db="EMBL/GenBank/DDBJ databases">
        <title>Carbohydrate-dependent, anaerobic sulfur respiration: A novel catabolism in halophilic archaea.</title>
        <authorList>
            <person name="Sorokin D.Y."/>
            <person name="Messina E."/>
            <person name="Smedile F."/>
            <person name="La Cono V."/>
            <person name="Hallsworth J.E."/>
            <person name="Yakimov M.M."/>
        </authorList>
    </citation>
    <scope>NUCLEOTIDE SEQUENCE</scope>
    <source>
        <strain evidence="11">HSR12-1</strain>
    </source>
</reference>
<comment type="catalytic activity">
    <reaction evidence="1">
        <text>ATP + protein L-histidine = ADP + protein N-phospho-L-histidine.</text>
        <dbReference type="EC" id="2.7.13.3"/>
    </reaction>
</comment>
<dbReference type="PROSITE" id="PS50109">
    <property type="entry name" value="HIS_KIN"/>
    <property type="match status" value="1"/>
</dbReference>
<keyword evidence="7" id="KW-1133">Transmembrane helix</keyword>
<proteinExistence type="predicted"/>
<dbReference type="Gene3D" id="3.30.565.10">
    <property type="entry name" value="Histidine kinase-like ATPase, C-terminal domain"/>
    <property type="match status" value="1"/>
</dbReference>
<keyword evidence="6" id="KW-0067">ATP-binding</keyword>
<evidence type="ECO:0000256" key="2">
    <source>
        <dbReference type="ARBA" id="ARBA00012438"/>
    </source>
</evidence>
<feature type="domain" description="PAC" evidence="10">
    <location>
        <begin position="290"/>
        <end position="342"/>
    </location>
</feature>
<keyword evidence="4" id="KW-0547">Nucleotide-binding</keyword>